<organism evidence="2 3">
    <name type="scientific">Planktothrix agardhii (strain NIVA-CYA 126/8)</name>
    <dbReference type="NCBI Taxonomy" id="388467"/>
    <lineage>
        <taxon>Bacteria</taxon>
        <taxon>Bacillati</taxon>
        <taxon>Cyanobacteriota</taxon>
        <taxon>Cyanophyceae</taxon>
        <taxon>Oscillatoriophycideae</taxon>
        <taxon>Oscillatoriales</taxon>
        <taxon>Microcoleaceae</taxon>
        <taxon>Planktothrix</taxon>
    </lineage>
</organism>
<keyword evidence="3" id="KW-1185">Reference proteome</keyword>
<dbReference type="InterPro" id="IPR000160">
    <property type="entry name" value="GGDEF_dom"/>
</dbReference>
<dbReference type="InterPro" id="IPR029787">
    <property type="entry name" value="Nucleotide_cyclase"/>
</dbReference>
<gene>
    <name evidence="2" type="ORF">A19Y_0897</name>
</gene>
<evidence type="ECO:0000259" key="1">
    <source>
        <dbReference type="PROSITE" id="PS50887"/>
    </source>
</evidence>
<dbReference type="AlphaFoldDB" id="A0A073CD28"/>
<dbReference type="STRING" id="388467.A19Y_0897"/>
<protein>
    <recommendedName>
        <fullName evidence="1">GGDEF domain-containing protein</fullName>
    </recommendedName>
</protein>
<accession>A0A073CD28</accession>
<evidence type="ECO:0000313" key="2">
    <source>
        <dbReference type="EMBL" id="KEI66036.1"/>
    </source>
</evidence>
<dbReference type="HOGENOM" id="CLU_3357652_0_0_3"/>
<dbReference type="SUPFAM" id="SSF55073">
    <property type="entry name" value="Nucleotide cyclase"/>
    <property type="match status" value="1"/>
</dbReference>
<name>A0A073CD28_PLAA1</name>
<sequence>MGGEEFAIILPKTGVDEAILIAQNIQTQLKFWIQLK</sequence>
<dbReference type="EMBL" id="CM002803">
    <property type="protein sequence ID" value="KEI66036.1"/>
    <property type="molecule type" value="Genomic_DNA"/>
</dbReference>
<evidence type="ECO:0000313" key="3">
    <source>
        <dbReference type="Proteomes" id="UP000027395"/>
    </source>
</evidence>
<dbReference type="Proteomes" id="UP000027395">
    <property type="component" value="Chromosome"/>
</dbReference>
<reference evidence="2 3" key="1">
    <citation type="journal article" date="2014" name="Appl. Environ. Microbiol.">
        <title>Elucidation of insertion elements encoded on plasmids and in vitro construction of shuttle vectors from the toxic cyanobacterium Planktothrix.</title>
        <authorList>
            <person name="Christiansen G."/>
            <person name="Goesmann A."/>
            <person name="Kurmayer R."/>
        </authorList>
    </citation>
    <scope>NUCLEOTIDE SEQUENCE [LARGE SCALE GENOMIC DNA]</scope>
    <source>
        <strain evidence="2 3">NIVA-CYA 126/8</strain>
    </source>
</reference>
<dbReference type="PROSITE" id="PS50887">
    <property type="entry name" value="GGDEF"/>
    <property type="match status" value="1"/>
</dbReference>
<feature type="domain" description="GGDEF" evidence="1">
    <location>
        <begin position="1"/>
        <end position="36"/>
    </location>
</feature>
<proteinExistence type="predicted"/>